<dbReference type="Proteomes" id="UP000039021">
    <property type="component" value="Unassembled WGS sequence"/>
</dbReference>
<dbReference type="AlphaFoldDB" id="A0A916PD27"/>
<gene>
    <name evidence="2" type="ORF">ERS007739_04861</name>
</gene>
<dbReference type="EMBL" id="CSBK01003323">
    <property type="protein sequence ID" value="CPA80813.1"/>
    <property type="molecule type" value="Genomic_DNA"/>
</dbReference>
<accession>A0A916PD27</accession>
<name>A0A916PD27_MYCTX</name>
<sequence length="82" mass="8277">MSAGAQMFRLQQSSLCDAPKSSGMLGMAGCGQAGPKVVASATSVHRSGGSGVRNLRSPSGGAAYRMPFHTLTRPSSAPRTGP</sequence>
<comment type="caution">
    <text evidence="2">The sequence shown here is derived from an EMBL/GenBank/DDBJ whole genome shotgun (WGS) entry which is preliminary data.</text>
</comment>
<evidence type="ECO:0000313" key="3">
    <source>
        <dbReference type="Proteomes" id="UP000039021"/>
    </source>
</evidence>
<evidence type="ECO:0000313" key="2">
    <source>
        <dbReference type="EMBL" id="CPA80813.1"/>
    </source>
</evidence>
<proteinExistence type="predicted"/>
<evidence type="ECO:0000256" key="1">
    <source>
        <dbReference type="SAM" id="MobiDB-lite"/>
    </source>
</evidence>
<protein>
    <submittedName>
        <fullName evidence="2">Uncharacterized protein</fullName>
    </submittedName>
</protein>
<reference evidence="3" key="1">
    <citation type="submission" date="2015-03" db="EMBL/GenBank/DDBJ databases">
        <authorList>
            <consortium name="Pathogen Informatics"/>
        </authorList>
    </citation>
    <scope>NUCLEOTIDE SEQUENCE [LARGE SCALE GENOMIC DNA]</scope>
    <source>
        <strain evidence="3">N09902308</strain>
    </source>
</reference>
<feature type="region of interest" description="Disordered" evidence="1">
    <location>
        <begin position="43"/>
        <end position="82"/>
    </location>
</feature>
<organism evidence="2 3">
    <name type="scientific">Mycobacterium tuberculosis</name>
    <dbReference type="NCBI Taxonomy" id="1773"/>
    <lineage>
        <taxon>Bacteria</taxon>
        <taxon>Bacillati</taxon>
        <taxon>Actinomycetota</taxon>
        <taxon>Actinomycetes</taxon>
        <taxon>Mycobacteriales</taxon>
        <taxon>Mycobacteriaceae</taxon>
        <taxon>Mycobacterium</taxon>
        <taxon>Mycobacterium tuberculosis complex</taxon>
    </lineage>
</organism>
<feature type="compositionally biased region" description="Polar residues" evidence="1">
    <location>
        <begin position="72"/>
        <end position="82"/>
    </location>
</feature>